<dbReference type="SUPFAM" id="SSF52540">
    <property type="entry name" value="P-loop containing nucleoside triphosphate hydrolases"/>
    <property type="match status" value="1"/>
</dbReference>
<feature type="transmembrane region" description="Helical" evidence="4">
    <location>
        <begin position="239"/>
        <end position="257"/>
    </location>
</feature>
<evidence type="ECO:0000256" key="2">
    <source>
        <dbReference type="ARBA" id="ARBA00022840"/>
    </source>
</evidence>
<evidence type="ECO:0000256" key="3">
    <source>
        <dbReference type="ARBA" id="ARBA00023125"/>
    </source>
</evidence>
<dbReference type="GO" id="GO:0005524">
    <property type="term" value="F:ATP binding"/>
    <property type="evidence" value="ECO:0007669"/>
    <property type="project" value="UniProtKB-KW"/>
</dbReference>
<evidence type="ECO:0000256" key="4">
    <source>
        <dbReference type="SAM" id="Phobius"/>
    </source>
</evidence>
<keyword evidence="4" id="KW-0472">Membrane</keyword>
<feature type="transmembrane region" description="Helical" evidence="4">
    <location>
        <begin position="33"/>
        <end position="51"/>
    </location>
</feature>
<dbReference type="GO" id="GO:0005829">
    <property type="term" value="C:cytosol"/>
    <property type="evidence" value="ECO:0007669"/>
    <property type="project" value="TreeGrafter"/>
</dbReference>
<dbReference type="STRING" id="1465490.SAMN05444277_104293"/>
<keyword evidence="2" id="KW-0067">ATP-binding</keyword>
<dbReference type="EMBL" id="FOXQ01000004">
    <property type="protein sequence ID" value="SFQ04418.1"/>
    <property type="molecule type" value="Genomic_DNA"/>
</dbReference>
<dbReference type="OrthoDB" id="9802448at2"/>
<feature type="transmembrane region" description="Helical" evidence="4">
    <location>
        <begin position="57"/>
        <end position="74"/>
    </location>
</feature>
<proteinExistence type="predicted"/>
<protein>
    <submittedName>
        <fullName evidence="6">MutS domain III</fullName>
    </submittedName>
</protein>
<accession>A0A1I5VA68</accession>
<evidence type="ECO:0000313" key="6">
    <source>
        <dbReference type="EMBL" id="SFQ04418.1"/>
    </source>
</evidence>
<reference evidence="6 7" key="1">
    <citation type="submission" date="2016-10" db="EMBL/GenBank/DDBJ databases">
        <authorList>
            <person name="de Groot N.N."/>
        </authorList>
    </citation>
    <scope>NUCLEOTIDE SEQUENCE [LARGE SCALE GENOMIC DNA]</scope>
    <source>
        <strain evidence="6 7">DSM 28286</strain>
    </source>
</reference>
<dbReference type="GO" id="GO:0030983">
    <property type="term" value="F:mismatched DNA binding"/>
    <property type="evidence" value="ECO:0007669"/>
    <property type="project" value="InterPro"/>
</dbReference>
<name>A0A1I5VA68_9BACT</name>
<dbReference type="RefSeq" id="WP_090657636.1">
    <property type="nucleotide sequence ID" value="NZ_FOXQ01000004.1"/>
</dbReference>
<dbReference type="InterPro" id="IPR036187">
    <property type="entry name" value="DNA_mismatch_repair_MutS_sf"/>
</dbReference>
<dbReference type="SMART" id="SM00534">
    <property type="entry name" value="MUTSac"/>
    <property type="match status" value="1"/>
</dbReference>
<dbReference type="SUPFAM" id="SSF48334">
    <property type="entry name" value="DNA repair protein MutS, domain III"/>
    <property type="match status" value="1"/>
</dbReference>
<keyword evidence="4" id="KW-0812">Transmembrane</keyword>
<feature type="transmembrane region" description="Helical" evidence="4">
    <location>
        <begin position="216"/>
        <end position="233"/>
    </location>
</feature>
<keyword evidence="7" id="KW-1185">Reference proteome</keyword>
<dbReference type="Gene3D" id="1.10.1420.10">
    <property type="match status" value="1"/>
</dbReference>
<evidence type="ECO:0000313" key="7">
    <source>
        <dbReference type="Proteomes" id="UP000199031"/>
    </source>
</evidence>
<feature type="transmembrane region" description="Helical" evidence="4">
    <location>
        <begin position="327"/>
        <end position="347"/>
    </location>
</feature>
<dbReference type="PANTHER" id="PTHR11361">
    <property type="entry name" value="DNA MISMATCH REPAIR PROTEIN MUTS FAMILY MEMBER"/>
    <property type="match status" value="1"/>
</dbReference>
<dbReference type="GO" id="GO:0140664">
    <property type="term" value="F:ATP-dependent DNA damage sensor activity"/>
    <property type="evidence" value="ECO:0007669"/>
    <property type="project" value="InterPro"/>
</dbReference>
<gene>
    <name evidence="6" type="ORF">SAMN05444277_104293</name>
</gene>
<dbReference type="GO" id="GO:0006298">
    <property type="term" value="P:mismatch repair"/>
    <property type="evidence" value="ECO:0007669"/>
    <property type="project" value="InterPro"/>
</dbReference>
<sequence>MKAENNPQEFYKAKIAALEQQLKVLYNTRSKIAWLRFAIFVFACVAVYFLWPAGWPAITLGIIIGIVLFLVAISKDANNKAAIKNAETLLSINKDEIDFLKHNFHHQYDGKDLQPSNHAYAKDLDVFGKTSLFQYINRCKAEQAIELLATRLLNPLSKENILQQQQAVKEISNKINWWQQFRAFGIHEKITRDAEKRINNWLQLNNEVYTSKGWKMLARIYPFITLLCVYLYLDDVLPSPLFSLCVLIFFLISIAISRKVQDVYVLLSRLEPVVATLKNQLQSFENEKFDSAFLTTLQKSLGNSTDKTASASISHLQKILNRFDVRLNAFAFIILNTFCLWDLWQILALKEWKKQNKPLASNWFNVIAQLEVAGSFATLSFNNPEWCFPAIADEHFTLSGEAIGHPLIPKNQNVTNNFNLKGIAKVDLITGSNMAGKSTFLRSIGVNMILAYAGSAVCAKSFTTSVATVMSSMRIEDNLAENTSTFYAELKKLKTIIDAVNANIKCFILLDEILRGTNSLDRHTGSKALIQQLIRKNAVAVIATHDIELSGLVNDFPQSINNYHFDVAVNDEKLFFDYKLKQGICTSMNASLLMKQIGIEM</sequence>
<dbReference type="Proteomes" id="UP000199031">
    <property type="component" value="Unassembled WGS sequence"/>
</dbReference>
<evidence type="ECO:0000259" key="5">
    <source>
        <dbReference type="SMART" id="SM00534"/>
    </source>
</evidence>
<dbReference type="AlphaFoldDB" id="A0A1I5VA68"/>
<dbReference type="InterPro" id="IPR000432">
    <property type="entry name" value="DNA_mismatch_repair_MutS_C"/>
</dbReference>
<dbReference type="Gene3D" id="3.40.50.300">
    <property type="entry name" value="P-loop containing nucleotide triphosphate hydrolases"/>
    <property type="match status" value="1"/>
</dbReference>
<dbReference type="Pfam" id="PF00488">
    <property type="entry name" value="MutS_V"/>
    <property type="match status" value="1"/>
</dbReference>
<dbReference type="InterPro" id="IPR045076">
    <property type="entry name" value="MutS"/>
</dbReference>
<keyword evidence="4" id="KW-1133">Transmembrane helix</keyword>
<organism evidence="6 7">
    <name type="scientific">Parafilimonas terrae</name>
    <dbReference type="NCBI Taxonomy" id="1465490"/>
    <lineage>
        <taxon>Bacteria</taxon>
        <taxon>Pseudomonadati</taxon>
        <taxon>Bacteroidota</taxon>
        <taxon>Chitinophagia</taxon>
        <taxon>Chitinophagales</taxon>
        <taxon>Chitinophagaceae</taxon>
        <taxon>Parafilimonas</taxon>
    </lineage>
</organism>
<dbReference type="PANTHER" id="PTHR11361:SF99">
    <property type="entry name" value="DNA MISMATCH REPAIR PROTEIN"/>
    <property type="match status" value="1"/>
</dbReference>
<evidence type="ECO:0000256" key="1">
    <source>
        <dbReference type="ARBA" id="ARBA00022741"/>
    </source>
</evidence>
<feature type="domain" description="DNA mismatch repair proteins mutS family" evidence="5">
    <location>
        <begin position="424"/>
        <end position="599"/>
    </location>
</feature>
<keyword evidence="1" id="KW-0547">Nucleotide-binding</keyword>
<dbReference type="InterPro" id="IPR027417">
    <property type="entry name" value="P-loop_NTPase"/>
</dbReference>
<keyword evidence="3" id="KW-0238">DNA-binding</keyword>